<dbReference type="GO" id="GO:0005829">
    <property type="term" value="C:cytosol"/>
    <property type="evidence" value="ECO:0007669"/>
    <property type="project" value="TreeGrafter"/>
</dbReference>
<dbReference type="GO" id="GO:0046654">
    <property type="term" value="P:tetrahydrofolate biosynthetic process"/>
    <property type="evidence" value="ECO:0007669"/>
    <property type="project" value="TreeGrafter"/>
</dbReference>
<comment type="caution">
    <text evidence="3">The sequence shown here is derived from an EMBL/GenBank/DDBJ whole genome shotgun (WGS) entry which is preliminary data.</text>
</comment>
<dbReference type="SUPFAM" id="SSF51717">
    <property type="entry name" value="Dihydropteroate synthetase-like"/>
    <property type="match status" value="1"/>
</dbReference>
<feature type="non-terminal residue" evidence="3">
    <location>
        <position position="107"/>
    </location>
</feature>
<dbReference type="Proteomes" id="UP000547674">
    <property type="component" value="Unassembled WGS sequence"/>
</dbReference>
<sequence>MKDREMDVSRSLLMGILNVTPDSFYDGGHHDSLSAACKRAEAMVAEGADLIDIGGESTRPGSEGISEPEERRRVVPLIRELSSLGVPLSIDTSKPGVAEAALEAGAV</sequence>
<feature type="region of interest" description="Disordered" evidence="1">
    <location>
        <begin position="52"/>
        <end position="71"/>
    </location>
</feature>
<reference evidence="3 4" key="1">
    <citation type="submission" date="2020-03" db="EMBL/GenBank/DDBJ databases">
        <title>Metabolic flexibility allows generalist bacteria to become dominant in a frequently disturbed ecosystem.</title>
        <authorList>
            <person name="Chen Y.-J."/>
            <person name="Leung P.M."/>
            <person name="Bay S.K."/>
            <person name="Hugenholtz P."/>
            <person name="Kessler A.J."/>
            <person name="Shelley G."/>
            <person name="Waite D.W."/>
            <person name="Cook P.L."/>
            <person name="Greening C."/>
        </authorList>
    </citation>
    <scope>NUCLEOTIDE SEQUENCE [LARGE SCALE GENOMIC DNA]</scope>
    <source>
        <strain evidence="3">SS_bin_28</strain>
    </source>
</reference>
<dbReference type="InterPro" id="IPR045031">
    <property type="entry name" value="DHP_synth-like"/>
</dbReference>
<dbReference type="PANTHER" id="PTHR20941">
    <property type="entry name" value="FOLATE SYNTHESIS PROTEINS"/>
    <property type="match status" value="1"/>
</dbReference>
<accession>A0A7Y2EFP9</accession>
<proteinExistence type="predicted"/>
<dbReference type="InterPro" id="IPR000489">
    <property type="entry name" value="Pterin-binding_dom"/>
</dbReference>
<dbReference type="PANTHER" id="PTHR20941:SF1">
    <property type="entry name" value="FOLIC ACID SYNTHESIS PROTEIN FOL1"/>
    <property type="match status" value="1"/>
</dbReference>
<dbReference type="Gene3D" id="3.20.20.20">
    <property type="entry name" value="Dihydropteroate synthase-like"/>
    <property type="match status" value="1"/>
</dbReference>
<protein>
    <submittedName>
        <fullName evidence="3">Dihydropteroate synthase</fullName>
        <ecNumber evidence="3">2.5.1.15</ecNumber>
    </submittedName>
</protein>
<evidence type="ECO:0000313" key="3">
    <source>
        <dbReference type="EMBL" id="NNF07288.1"/>
    </source>
</evidence>
<dbReference type="EMBL" id="JABDJR010000443">
    <property type="protein sequence ID" value="NNF07288.1"/>
    <property type="molecule type" value="Genomic_DNA"/>
</dbReference>
<dbReference type="AlphaFoldDB" id="A0A7Y2EFP9"/>
<evidence type="ECO:0000256" key="1">
    <source>
        <dbReference type="SAM" id="MobiDB-lite"/>
    </source>
</evidence>
<dbReference type="PROSITE" id="PS00792">
    <property type="entry name" value="DHPS_1"/>
    <property type="match status" value="1"/>
</dbReference>
<dbReference type="PROSITE" id="PS50972">
    <property type="entry name" value="PTERIN_BINDING"/>
    <property type="match status" value="1"/>
</dbReference>
<dbReference type="InterPro" id="IPR011005">
    <property type="entry name" value="Dihydropteroate_synth-like_sf"/>
</dbReference>
<evidence type="ECO:0000259" key="2">
    <source>
        <dbReference type="PROSITE" id="PS50972"/>
    </source>
</evidence>
<evidence type="ECO:0000313" key="4">
    <source>
        <dbReference type="Proteomes" id="UP000547674"/>
    </source>
</evidence>
<dbReference type="GO" id="GO:0004156">
    <property type="term" value="F:dihydropteroate synthase activity"/>
    <property type="evidence" value="ECO:0007669"/>
    <property type="project" value="UniProtKB-EC"/>
</dbReference>
<keyword evidence="3" id="KW-0808">Transferase</keyword>
<organism evidence="3 4">
    <name type="scientific">Eiseniibacteriota bacterium</name>
    <dbReference type="NCBI Taxonomy" id="2212470"/>
    <lineage>
        <taxon>Bacteria</taxon>
        <taxon>Candidatus Eiseniibacteriota</taxon>
    </lineage>
</organism>
<name>A0A7Y2EFP9_UNCEI</name>
<feature type="domain" description="Pterin-binding" evidence="2">
    <location>
        <begin position="11"/>
        <end position="107"/>
    </location>
</feature>
<dbReference type="EC" id="2.5.1.15" evidence="3"/>
<dbReference type="Pfam" id="PF00809">
    <property type="entry name" value="Pterin_bind"/>
    <property type="match status" value="1"/>
</dbReference>
<dbReference type="PROSITE" id="PS00793">
    <property type="entry name" value="DHPS_2"/>
    <property type="match status" value="1"/>
</dbReference>
<gene>
    <name evidence="3" type="ORF">HKN21_11055</name>
</gene>